<sequence length="702" mass="75733">MQAPLLAKHDCDAGQTDTLKRVAQTQALTDNRPEAVAQRKLAEMMNNSPRALQQLALNNAIHNSPRMVAQRHDMKGLFGGEAKVQGHGAVPAVAPALNGGAVVQRVIKGLETYTDAEKIPPDWVQAYKDDIADPHSHISESDILILYQKLTGNNPPGNVKLLNTGGDHWDLRVTNEDETEYTVSTVHDGSCGVHAVDALMKISNGQISGAQNKHNADSAFVLYARNILMQHYAEDESPEEIKKTIAHVIDAKETLSYTGFGALLMGKIAATGLIDNSKQAADLDFYANQKELKAQSSSSSSNTNSNSGGTGPVFKSGVSTKNLESTTDQAGVGSTSSSSSTPLDTMRAYLNDLKDQIAELPKGADTQLLGAKIAYGFQLIGDSSTAQTVLSQFGQKNFHELKTISVNHNRIQLAVVLTHVLERIFNERHASKPFTSASQVAKTYANEISKAFSLDATSDNAPPKLGRSGQVPPTTISGVLGKGKSSAQQIYLGHNANQHGPALAHRHELIKGTSTASALDAVKSSVIGGSMTDDLRDPLNCAECIPITSARKAKLSVETDDVFPLSRHEASSYTHIKTCENCQAMYGIEDRSEREKKLADEKRQIQSAIKAKAAKAMSKVQKGTAKESKEKTIDATNFFQSDVKAIYTRLKKTIKGVAEHDIYTYLPPAKYASGWAALEPSDRENQVRQAMNSVAKSKSSKK</sequence>
<dbReference type="AlphaFoldDB" id="A0A6I2KZL3"/>
<dbReference type="EMBL" id="WKJK01000003">
    <property type="protein sequence ID" value="MRW89706.1"/>
    <property type="molecule type" value="Genomic_DNA"/>
</dbReference>
<evidence type="ECO:0000313" key="2">
    <source>
        <dbReference type="EMBL" id="MRW89706.1"/>
    </source>
</evidence>
<reference evidence="2 3" key="1">
    <citation type="submission" date="2019-11" db="EMBL/GenBank/DDBJ databases">
        <title>Novel species isolated from a subtropical stream in China.</title>
        <authorList>
            <person name="Lu H."/>
        </authorList>
    </citation>
    <scope>NUCLEOTIDE SEQUENCE [LARGE SCALE GENOMIC DNA]</scope>
    <source>
        <strain evidence="2 3">FT80W</strain>
    </source>
</reference>
<accession>A0A6I2KZL3</accession>
<gene>
    <name evidence="2" type="ORF">GJ699_06900</name>
</gene>
<feature type="compositionally biased region" description="Polar residues" evidence="1">
    <location>
        <begin position="687"/>
        <end position="702"/>
    </location>
</feature>
<protein>
    <submittedName>
        <fullName evidence="2">Uncharacterized protein</fullName>
    </submittedName>
</protein>
<name>A0A6I2KZL3_9BURK</name>
<keyword evidence="3" id="KW-1185">Reference proteome</keyword>
<dbReference type="RefSeq" id="WP_154374449.1">
    <property type="nucleotide sequence ID" value="NZ_WKJK01000003.1"/>
</dbReference>
<feature type="compositionally biased region" description="Polar residues" evidence="1">
    <location>
        <begin position="324"/>
        <end position="333"/>
    </location>
</feature>
<evidence type="ECO:0000313" key="3">
    <source>
        <dbReference type="Proteomes" id="UP000433309"/>
    </source>
</evidence>
<feature type="compositionally biased region" description="Low complexity" evidence="1">
    <location>
        <begin position="296"/>
        <end position="307"/>
    </location>
</feature>
<comment type="caution">
    <text evidence="2">The sequence shown here is derived from an EMBL/GenBank/DDBJ whole genome shotgun (WGS) entry which is preliminary data.</text>
</comment>
<evidence type="ECO:0000256" key="1">
    <source>
        <dbReference type="SAM" id="MobiDB-lite"/>
    </source>
</evidence>
<dbReference type="Proteomes" id="UP000433309">
    <property type="component" value="Unassembled WGS sequence"/>
</dbReference>
<proteinExistence type="predicted"/>
<feature type="region of interest" description="Disordered" evidence="1">
    <location>
        <begin position="324"/>
        <end position="343"/>
    </location>
</feature>
<organism evidence="2 3">
    <name type="scientific">Duganella guangzhouensis</name>
    <dbReference type="NCBI Taxonomy" id="2666084"/>
    <lineage>
        <taxon>Bacteria</taxon>
        <taxon>Pseudomonadati</taxon>
        <taxon>Pseudomonadota</taxon>
        <taxon>Betaproteobacteria</taxon>
        <taxon>Burkholderiales</taxon>
        <taxon>Oxalobacteraceae</taxon>
        <taxon>Telluria group</taxon>
        <taxon>Duganella</taxon>
    </lineage>
</organism>
<feature type="region of interest" description="Disordered" evidence="1">
    <location>
        <begin position="294"/>
        <end position="319"/>
    </location>
</feature>
<feature type="region of interest" description="Disordered" evidence="1">
    <location>
        <begin position="683"/>
        <end position="702"/>
    </location>
</feature>